<dbReference type="EMBL" id="SNRW01010529">
    <property type="protein sequence ID" value="KAA6376431.1"/>
    <property type="molecule type" value="Genomic_DNA"/>
</dbReference>
<protein>
    <submittedName>
        <fullName evidence="2">Uncharacterized protein</fullName>
    </submittedName>
</protein>
<accession>A0A5J4V2X4</accession>
<sequence>MKIRTYQNQSGSDSGVPGLGVMGQDTTGDEPIYVPMGTTQLLVPRKPANRPIDDLTEENVPLTDQELNEIEEEFKKRAGLDENQ</sequence>
<feature type="compositionally biased region" description="Polar residues" evidence="1">
    <location>
        <begin position="1"/>
        <end position="13"/>
    </location>
</feature>
<comment type="caution">
    <text evidence="2">The sequence shown here is derived from an EMBL/GenBank/DDBJ whole genome shotgun (WGS) entry which is preliminary data.</text>
</comment>
<reference evidence="2 3" key="1">
    <citation type="submission" date="2019-03" db="EMBL/GenBank/DDBJ databases">
        <title>Single cell metagenomics reveals metabolic interactions within the superorganism composed of flagellate Streblomastix strix and complex community of Bacteroidetes bacteria on its surface.</title>
        <authorList>
            <person name="Treitli S.C."/>
            <person name="Kolisko M."/>
            <person name="Husnik F."/>
            <person name="Keeling P."/>
            <person name="Hampl V."/>
        </authorList>
    </citation>
    <scope>NUCLEOTIDE SEQUENCE [LARGE SCALE GENOMIC DNA]</scope>
    <source>
        <strain evidence="2">ST1C</strain>
    </source>
</reference>
<dbReference type="Proteomes" id="UP000324800">
    <property type="component" value="Unassembled WGS sequence"/>
</dbReference>
<evidence type="ECO:0000256" key="1">
    <source>
        <dbReference type="SAM" id="MobiDB-lite"/>
    </source>
</evidence>
<evidence type="ECO:0000313" key="3">
    <source>
        <dbReference type="Proteomes" id="UP000324800"/>
    </source>
</evidence>
<name>A0A5J4V2X4_9EUKA</name>
<evidence type="ECO:0000313" key="2">
    <source>
        <dbReference type="EMBL" id="KAA6376431.1"/>
    </source>
</evidence>
<organism evidence="2 3">
    <name type="scientific">Streblomastix strix</name>
    <dbReference type="NCBI Taxonomy" id="222440"/>
    <lineage>
        <taxon>Eukaryota</taxon>
        <taxon>Metamonada</taxon>
        <taxon>Preaxostyla</taxon>
        <taxon>Oxymonadida</taxon>
        <taxon>Streblomastigidae</taxon>
        <taxon>Streblomastix</taxon>
    </lineage>
</organism>
<dbReference type="AlphaFoldDB" id="A0A5J4V2X4"/>
<proteinExistence type="predicted"/>
<feature type="region of interest" description="Disordered" evidence="1">
    <location>
        <begin position="1"/>
        <end position="30"/>
    </location>
</feature>
<gene>
    <name evidence="2" type="ORF">EZS28_028041</name>
</gene>